<feature type="region of interest" description="Disordered" evidence="1">
    <location>
        <begin position="1"/>
        <end position="150"/>
    </location>
</feature>
<comment type="caution">
    <text evidence="2">The sequence shown here is derived from an EMBL/GenBank/DDBJ whole genome shotgun (WGS) entry which is preliminary data.</text>
</comment>
<organism evidence="2 3">
    <name type="scientific">Corynebacterium guangdongense</name>
    <dbReference type="NCBI Taxonomy" id="1783348"/>
    <lineage>
        <taxon>Bacteria</taxon>
        <taxon>Bacillati</taxon>
        <taxon>Actinomycetota</taxon>
        <taxon>Actinomycetes</taxon>
        <taxon>Mycobacteriales</taxon>
        <taxon>Corynebacteriaceae</taxon>
        <taxon>Corynebacterium</taxon>
    </lineage>
</organism>
<feature type="compositionally biased region" description="Gly residues" evidence="1">
    <location>
        <begin position="26"/>
        <end position="40"/>
    </location>
</feature>
<name>A0ABU1ZZE8_9CORY</name>
<dbReference type="RefSeq" id="WP_290198227.1">
    <property type="nucleotide sequence ID" value="NZ_CP047654.1"/>
</dbReference>
<keyword evidence="3" id="KW-1185">Reference proteome</keyword>
<dbReference type="SUPFAM" id="SSF48452">
    <property type="entry name" value="TPR-like"/>
    <property type="match status" value="1"/>
</dbReference>
<dbReference type="InterPro" id="IPR011990">
    <property type="entry name" value="TPR-like_helical_dom_sf"/>
</dbReference>
<dbReference type="Gene3D" id="1.25.40.10">
    <property type="entry name" value="Tetratricopeptide repeat domain"/>
    <property type="match status" value="1"/>
</dbReference>
<proteinExistence type="predicted"/>
<gene>
    <name evidence="2" type="ORF">J2S39_000944</name>
</gene>
<sequence length="360" mass="40008">MADNDNRDHNRRDRDDRRRNADGGRPRSGGSGQRGYGADRGGNERRDWGSKERRGEGGDRRSYGDRDSRGGDRQDRRRDDRRSSGDRDNRRGDSRGDSRDNRGGRRPTGARYGQRGDDFTGGPRSGPVRQGFREERMDRRAAEPDLPEGLDLADLDPLVRQDLRVLSKDNAEAVGKHILMAAELVDDAPELALQHARAAKNRAGRVAVAREVNGITAYRAGEWKEALSELRAARRIGGGPGMLALMADCERGLGRPEKAIELSRSEEVAQLDREAAVEFAIVIAGARHDMGQHESAVLTVERMNPDRKDDSFSGLRLAYAYADALAQAGRTEEARDWFAHVVAKDEDEWTDAAERLEALD</sequence>
<feature type="compositionally biased region" description="Basic and acidic residues" evidence="1">
    <location>
        <begin position="1"/>
        <end position="25"/>
    </location>
</feature>
<accession>A0ABU1ZZE8</accession>
<evidence type="ECO:0008006" key="4">
    <source>
        <dbReference type="Google" id="ProtNLM"/>
    </source>
</evidence>
<evidence type="ECO:0000313" key="2">
    <source>
        <dbReference type="EMBL" id="MDR7329268.1"/>
    </source>
</evidence>
<reference evidence="2" key="1">
    <citation type="submission" date="2023-07" db="EMBL/GenBank/DDBJ databases">
        <title>Sequencing the genomes of 1000 actinobacteria strains.</title>
        <authorList>
            <person name="Klenk H.-P."/>
        </authorList>
    </citation>
    <scope>NUCLEOTIDE SEQUENCE</scope>
    <source>
        <strain evidence="2">DSM 107476</strain>
    </source>
</reference>
<feature type="compositionally biased region" description="Basic and acidic residues" evidence="1">
    <location>
        <begin position="41"/>
        <end position="103"/>
    </location>
</feature>
<protein>
    <recommendedName>
        <fullName evidence="4">Tetratricopeptide repeat protein</fullName>
    </recommendedName>
</protein>
<dbReference type="Proteomes" id="UP001180840">
    <property type="component" value="Unassembled WGS sequence"/>
</dbReference>
<feature type="compositionally biased region" description="Basic and acidic residues" evidence="1">
    <location>
        <begin position="131"/>
        <end position="143"/>
    </location>
</feature>
<evidence type="ECO:0000256" key="1">
    <source>
        <dbReference type="SAM" id="MobiDB-lite"/>
    </source>
</evidence>
<evidence type="ECO:0000313" key="3">
    <source>
        <dbReference type="Proteomes" id="UP001180840"/>
    </source>
</evidence>
<dbReference type="EMBL" id="JAVDXZ010000001">
    <property type="protein sequence ID" value="MDR7329268.1"/>
    <property type="molecule type" value="Genomic_DNA"/>
</dbReference>